<name>A0A7R8WJT4_9CRUS</name>
<evidence type="ECO:0000313" key="1">
    <source>
        <dbReference type="EMBL" id="CAD7233067.1"/>
    </source>
</evidence>
<reference evidence="1" key="1">
    <citation type="submission" date="2020-11" db="EMBL/GenBank/DDBJ databases">
        <authorList>
            <person name="Tran Van P."/>
        </authorList>
    </citation>
    <scope>NUCLEOTIDE SEQUENCE</scope>
</reference>
<dbReference type="AlphaFoldDB" id="A0A7R8WJT4"/>
<proteinExistence type="predicted"/>
<protein>
    <submittedName>
        <fullName evidence="1">Uncharacterized protein</fullName>
    </submittedName>
</protein>
<sequence>MAELKLVDDFQDPPRLEEPVNDTQLRSVYLFLLATGGDIPVIVRFVHGSMLMFLIGRLARKKASYSRDHLSFCQTFSTNSVKMAELKLVDDFQDPRLEDPDHLSFCQTFSTNSVKMAELKLVDDFQDPRLEDPGLQFIEKRGLLYALEDQSFSVAYKETPISHFSLQFELIA</sequence>
<gene>
    <name evidence="1" type="ORF">CTOB1V02_LOCUS10891</name>
</gene>
<organism evidence="1">
    <name type="scientific">Cyprideis torosa</name>
    <dbReference type="NCBI Taxonomy" id="163714"/>
    <lineage>
        <taxon>Eukaryota</taxon>
        <taxon>Metazoa</taxon>
        <taxon>Ecdysozoa</taxon>
        <taxon>Arthropoda</taxon>
        <taxon>Crustacea</taxon>
        <taxon>Oligostraca</taxon>
        <taxon>Ostracoda</taxon>
        <taxon>Podocopa</taxon>
        <taxon>Podocopida</taxon>
        <taxon>Cytherocopina</taxon>
        <taxon>Cytheroidea</taxon>
        <taxon>Cytherideidae</taxon>
        <taxon>Cyprideis</taxon>
    </lineage>
</organism>
<accession>A0A7R8WJT4</accession>
<dbReference type="EMBL" id="OB665589">
    <property type="protein sequence ID" value="CAD7233067.1"/>
    <property type="molecule type" value="Genomic_DNA"/>
</dbReference>